<dbReference type="OrthoDB" id="597270at2"/>
<dbReference type="InterPro" id="IPR001173">
    <property type="entry name" value="Glyco_trans_2-like"/>
</dbReference>
<dbReference type="InterPro" id="IPR029044">
    <property type="entry name" value="Nucleotide-diphossugar_trans"/>
</dbReference>
<dbReference type="GO" id="GO:0016758">
    <property type="term" value="F:hexosyltransferase activity"/>
    <property type="evidence" value="ECO:0007669"/>
    <property type="project" value="UniProtKB-ARBA"/>
</dbReference>
<organism evidence="2 3">
    <name type="scientific">Mucilaginibacter terrenus</name>
    <dbReference type="NCBI Taxonomy" id="2482727"/>
    <lineage>
        <taxon>Bacteria</taxon>
        <taxon>Pseudomonadati</taxon>
        <taxon>Bacteroidota</taxon>
        <taxon>Sphingobacteriia</taxon>
        <taxon>Sphingobacteriales</taxon>
        <taxon>Sphingobacteriaceae</taxon>
        <taxon>Mucilaginibacter</taxon>
    </lineage>
</organism>
<protein>
    <submittedName>
        <fullName evidence="2">Glycosyltransferase family 2 protein</fullName>
    </submittedName>
</protein>
<dbReference type="PANTHER" id="PTHR22916">
    <property type="entry name" value="GLYCOSYLTRANSFERASE"/>
    <property type="match status" value="1"/>
</dbReference>
<reference evidence="2 3" key="1">
    <citation type="submission" date="2018-08" db="EMBL/GenBank/DDBJ databases">
        <title>Mucilaginibacter terrae sp. nov., isolated from manganese diggings.</title>
        <authorList>
            <person name="Huang Y."/>
            <person name="Zhou Z."/>
        </authorList>
    </citation>
    <scope>NUCLEOTIDE SEQUENCE [LARGE SCALE GENOMIC DNA]</scope>
    <source>
        <strain evidence="2 3">ZH6</strain>
    </source>
</reference>
<dbReference type="Gene3D" id="3.90.550.10">
    <property type="entry name" value="Spore Coat Polysaccharide Biosynthesis Protein SpsA, Chain A"/>
    <property type="match status" value="1"/>
</dbReference>
<dbReference type="RefSeq" id="WP_117384264.1">
    <property type="nucleotide sequence ID" value="NZ_QWDE01000003.1"/>
</dbReference>
<gene>
    <name evidence="2" type="ORF">DYU05_16630</name>
</gene>
<dbReference type="PANTHER" id="PTHR22916:SF3">
    <property type="entry name" value="UDP-GLCNAC:BETAGAL BETA-1,3-N-ACETYLGLUCOSAMINYLTRANSFERASE-LIKE PROTEIN 1"/>
    <property type="match status" value="1"/>
</dbReference>
<keyword evidence="3" id="KW-1185">Reference proteome</keyword>
<dbReference type="EMBL" id="QWDE01000003">
    <property type="protein sequence ID" value="RFZ82240.1"/>
    <property type="molecule type" value="Genomic_DNA"/>
</dbReference>
<dbReference type="AlphaFoldDB" id="A0A3E2NMW8"/>
<sequence>MVDVSIIIPTYNRLWSLPKAISSCREQGPTTEVIVIDDGSTDGTWEWLQQQQDLTLLRQDNQGKDWAVNKGFALATGKYVRFLDSDDWLLSGSTKALFEAAERGELDVTCAGYQVFTEDEQLIKEIQWTVCDDFLAQQLGECDSSHYSAYLFRKSFIEDIPHRQEFAALDDRQFIIEVALKLPKIGYVQQSTFAHRAHGRQRLQNASGLTEAASHLAQLNIYKKCFEKLEQEGRLTQRYKSAASNKLWHLAHWIAKTDINTGREVYNWLYQLSPAFIPGENRGIARMYKLMGFAATERLLTIRRLLNAR</sequence>
<accession>A0A3E2NMW8</accession>
<evidence type="ECO:0000313" key="2">
    <source>
        <dbReference type="EMBL" id="RFZ82240.1"/>
    </source>
</evidence>
<comment type="caution">
    <text evidence="2">The sequence shown here is derived from an EMBL/GenBank/DDBJ whole genome shotgun (WGS) entry which is preliminary data.</text>
</comment>
<evidence type="ECO:0000313" key="3">
    <source>
        <dbReference type="Proteomes" id="UP000260823"/>
    </source>
</evidence>
<proteinExistence type="predicted"/>
<feature type="domain" description="Glycosyltransferase 2-like" evidence="1">
    <location>
        <begin position="5"/>
        <end position="139"/>
    </location>
</feature>
<name>A0A3E2NMW8_9SPHI</name>
<evidence type="ECO:0000259" key="1">
    <source>
        <dbReference type="Pfam" id="PF00535"/>
    </source>
</evidence>
<dbReference type="Pfam" id="PF00535">
    <property type="entry name" value="Glycos_transf_2"/>
    <property type="match status" value="1"/>
</dbReference>
<dbReference type="SUPFAM" id="SSF53448">
    <property type="entry name" value="Nucleotide-diphospho-sugar transferases"/>
    <property type="match status" value="1"/>
</dbReference>
<keyword evidence="2" id="KW-0808">Transferase</keyword>
<dbReference type="Proteomes" id="UP000260823">
    <property type="component" value="Unassembled WGS sequence"/>
</dbReference>